<keyword evidence="1" id="KW-0472">Membrane</keyword>
<reference evidence="2" key="2">
    <citation type="journal article" date="2015" name="Fish Shellfish Immunol.">
        <title>Early steps in the European eel (Anguilla anguilla)-Vibrio vulnificus interaction in the gills: Role of the RtxA13 toxin.</title>
        <authorList>
            <person name="Callol A."/>
            <person name="Pajuelo D."/>
            <person name="Ebbesson L."/>
            <person name="Teles M."/>
            <person name="MacKenzie S."/>
            <person name="Amaro C."/>
        </authorList>
    </citation>
    <scope>NUCLEOTIDE SEQUENCE</scope>
</reference>
<proteinExistence type="predicted"/>
<sequence length="37" mass="4331">MYLPHDPRLFPAVFQLVKHTIFFPVIANLLLLGVWHS</sequence>
<name>A0A0E9WDU5_ANGAN</name>
<dbReference type="AlphaFoldDB" id="A0A0E9WDU5"/>
<keyword evidence="1" id="KW-1133">Transmembrane helix</keyword>
<protein>
    <submittedName>
        <fullName evidence="2">Uncharacterized protein</fullName>
    </submittedName>
</protein>
<evidence type="ECO:0000256" key="1">
    <source>
        <dbReference type="SAM" id="Phobius"/>
    </source>
</evidence>
<accession>A0A0E9WDU5</accession>
<dbReference type="EMBL" id="GBXM01020060">
    <property type="protein sequence ID" value="JAH88517.1"/>
    <property type="molecule type" value="Transcribed_RNA"/>
</dbReference>
<evidence type="ECO:0000313" key="2">
    <source>
        <dbReference type="EMBL" id="JAH88517.1"/>
    </source>
</evidence>
<keyword evidence="1" id="KW-0812">Transmembrane</keyword>
<reference evidence="2" key="1">
    <citation type="submission" date="2014-11" db="EMBL/GenBank/DDBJ databases">
        <authorList>
            <person name="Amaro Gonzalez C."/>
        </authorList>
    </citation>
    <scope>NUCLEOTIDE SEQUENCE</scope>
</reference>
<organism evidence="2">
    <name type="scientific">Anguilla anguilla</name>
    <name type="common">European freshwater eel</name>
    <name type="synonym">Muraena anguilla</name>
    <dbReference type="NCBI Taxonomy" id="7936"/>
    <lineage>
        <taxon>Eukaryota</taxon>
        <taxon>Metazoa</taxon>
        <taxon>Chordata</taxon>
        <taxon>Craniata</taxon>
        <taxon>Vertebrata</taxon>
        <taxon>Euteleostomi</taxon>
        <taxon>Actinopterygii</taxon>
        <taxon>Neopterygii</taxon>
        <taxon>Teleostei</taxon>
        <taxon>Anguilliformes</taxon>
        <taxon>Anguillidae</taxon>
        <taxon>Anguilla</taxon>
    </lineage>
</organism>
<feature type="transmembrane region" description="Helical" evidence="1">
    <location>
        <begin position="12"/>
        <end position="35"/>
    </location>
</feature>